<evidence type="ECO:0000313" key="2">
    <source>
        <dbReference type="Proteomes" id="UP000199159"/>
    </source>
</evidence>
<name>A0A1H0TEA2_9BACI</name>
<dbReference type="EMBL" id="FNJU01000003">
    <property type="protein sequence ID" value="SDP52334.1"/>
    <property type="molecule type" value="Genomic_DNA"/>
</dbReference>
<gene>
    <name evidence="1" type="ORF">SAMN05216565_103464</name>
</gene>
<dbReference type="OrthoDB" id="2629010at2"/>
<evidence type="ECO:0000313" key="1">
    <source>
        <dbReference type="EMBL" id="SDP52334.1"/>
    </source>
</evidence>
<sequence length="235" mass="27728">MDENKKEPRFKVGDIVVITQYGTVGTVTDIEKVDNHYFYKVNHGQHFYLESSLNSISTYQGGEIEIEQLEVQFQYYFGDLVFVKGYGEAIFKIVGIRTEIWRYKEGSFEEIVYELSRLSDGEWLEASEEELILIADSENAEIFLQKLTLYYLIKKEKKSMELHAIMDMSKKTEKEIIKLQKEKEEIVDGLLDVYNDYKYLYEVFGDDKYKKVMDLALKNLDKYIQNHYSLDGNKE</sequence>
<dbReference type="RefSeq" id="WP_090852517.1">
    <property type="nucleotide sequence ID" value="NZ_FNJU01000003.1"/>
</dbReference>
<dbReference type="Proteomes" id="UP000199159">
    <property type="component" value="Unassembled WGS sequence"/>
</dbReference>
<reference evidence="2" key="1">
    <citation type="submission" date="2016-10" db="EMBL/GenBank/DDBJ databases">
        <authorList>
            <person name="Varghese N."/>
            <person name="Submissions S."/>
        </authorList>
    </citation>
    <scope>NUCLEOTIDE SEQUENCE [LARGE SCALE GENOMIC DNA]</scope>
    <source>
        <strain evidence="2">IBRC-M10078</strain>
    </source>
</reference>
<protein>
    <submittedName>
        <fullName evidence="1">Uncharacterized protein</fullName>
    </submittedName>
</protein>
<organism evidence="1 2">
    <name type="scientific">Litchfieldia salsa</name>
    <dbReference type="NCBI Taxonomy" id="930152"/>
    <lineage>
        <taxon>Bacteria</taxon>
        <taxon>Bacillati</taxon>
        <taxon>Bacillota</taxon>
        <taxon>Bacilli</taxon>
        <taxon>Bacillales</taxon>
        <taxon>Bacillaceae</taxon>
        <taxon>Litchfieldia</taxon>
    </lineage>
</organism>
<accession>A0A1H0TEA2</accession>
<keyword evidence="2" id="KW-1185">Reference proteome</keyword>
<dbReference type="AlphaFoldDB" id="A0A1H0TEA2"/>
<proteinExistence type="predicted"/>